<evidence type="ECO:0000313" key="12">
    <source>
        <dbReference type="Proteomes" id="UP000016662"/>
    </source>
</evidence>
<feature type="site" description="Discriminates between blocked and unblocked aminoacyl-tRNA" evidence="8">
    <location>
        <position position="31"/>
    </location>
</feature>
<comment type="caution">
    <text evidence="11">The sequence shown here is derived from an EMBL/GenBank/DDBJ whole genome shotgun (WGS) entry which is preliminary data.</text>
</comment>
<feature type="binding site" evidence="8">
    <location>
        <position position="89"/>
    </location>
    <ligand>
        <name>tRNA</name>
        <dbReference type="ChEBI" id="CHEBI:17843"/>
    </ligand>
</feature>
<keyword evidence="12" id="KW-1185">Reference proteome</keyword>
<dbReference type="HOGENOM" id="CLU_062456_4_2_9"/>
<evidence type="ECO:0000256" key="6">
    <source>
        <dbReference type="ARBA" id="ARBA00048707"/>
    </source>
</evidence>
<reference evidence="11 12" key="1">
    <citation type="submission" date="2013-07" db="EMBL/GenBank/DDBJ databases">
        <authorList>
            <person name="Weinstock G."/>
            <person name="Sodergren E."/>
            <person name="Wylie T."/>
            <person name="Fulton L."/>
            <person name="Fulton R."/>
            <person name="Fronick C."/>
            <person name="O'Laughlin M."/>
            <person name="Godfrey J."/>
            <person name="Miner T."/>
            <person name="Herter B."/>
            <person name="Appelbaum E."/>
            <person name="Cordes M."/>
            <person name="Lek S."/>
            <person name="Wollam A."/>
            <person name="Pepin K.H."/>
            <person name="Palsikar V.B."/>
            <person name="Mitreva M."/>
            <person name="Wilson R.K."/>
        </authorList>
    </citation>
    <scope>NUCLEOTIDE SEQUENCE [LARGE SCALE GENOMIC DNA]</scope>
    <source>
        <strain evidence="11 12">ATCC 27760</strain>
    </source>
</reference>
<dbReference type="OrthoDB" id="9800507at2"/>
<dbReference type="GO" id="GO:0006515">
    <property type="term" value="P:protein quality control for misfolded or incompletely synthesized proteins"/>
    <property type="evidence" value="ECO:0007669"/>
    <property type="project" value="UniProtKB-UniRule"/>
</dbReference>
<dbReference type="eggNOG" id="COG0193">
    <property type="taxonomic scope" value="Bacteria"/>
</dbReference>
<evidence type="ECO:0000256" key="9">
    <source>
        <dbReference type="RuleBase" id="RU000673"/>
    </source>
</evidence>
<dbReference type="AlphaFoldDB" id="U2MAI0"/>
<dbReference type="CDD" id="cd00462">
    <property type="entry name" value="PTH"/>
    <property type="match status" value="1"/>
</dbReference>
<evidence type="ECO:0000256" key="10">
    <source>
        <dbReference type="RuleBase" id="RU004320"/>
    </source>
</evidence>
<evidence type="ECO:0000313" key="11">
    <source>
        <dbReference type="EMBL" id="ERJ96318.1"/>
    </source>
</evidence>
<dbReference type="InterPro" id="IPR018171">
    <property type="entry name" value="Pept_tRNA_hydro_CS"/>
</dbReference>
<dbReference type="PROSITE" id="PS01195">
    <property type="entry name" value="PEPT_TRNA_HYDROL_1"/>
    <property type="match status" value="1"/>
</dbReference>
<comment type="catalytic activity">
    <reaction evidence="6 8 9">
        <text>an N-acyl-L-alpha-aminoacyl-tRNA + H2O = an N-acyl-L-amino acid + a tRNA + H(+)</text>
        <dbReference type="Rhea" id="RHEA:54448"/>
        <dbReference type="Rhea" id="RHEA-COMP:10123"/>
        <dbReference type="Rhea" id="RHEA-COMP:13883"/>
        <dbReference type="ChEBI" id="CHEBI:15377"/>
        <dbReference type="ChEBI" id="CHEBI:15378"/>
        <dbReference type="ChEBI" id="CHEBI:59874"/>
        <dbReference type="ChEBI" id="CHEBI:78442"/>
        <dbReference type="ChEBI" id="CHEBI:138191"/>
        <dbReference type="EC" id="3.1.1.29"/>
    </reaction>
</comment>
<evidence type="ECO:0000256" key="7">
    <source>
        <dbReference type="ARBA" id="ARBA00050038"/>
    </source>
</evidence>
<dbReference type="PANTHER" id="PTHR17224">
    <property type="entry name" value="PEPTIDYL-TRNA HYDROLASE"/>
    <property type="match status" value="1"/>
</dbReference>
<dbReference type="SUPFAM" id="SSF53178">
    <property type="entry name" value="Peptidyl-tRNA hydrolase-like"/>
    <property type="match status" value="1"/>
</dbReference>
<dbReference type="PROSITE" id="PS01196">
    <property type="entry name" value="PEPT_TRNA_HYDROL_2"/>
    <property type="match status" value="1"/>
</dbReference>
<feature type="binding site" evidence="8">
    <location>
        <position position="36"/>
    </location>
    <ligand>
        <name>tRNA</name>
        <dbReference type="ChEBI" id="CHEBI:17843"/>
    </ligand>
</feature>
<feature type="binding site" evidence="8">
    <location>
        <position position="135"/>
    </location>
    <ligand>
        <name>tRNA</name>
        <dbReference type="ChEBI" id="CHEBI:17843"/>
    </ligand>
</feature>
<evidence type="ECO:0000256" key="1">
    <source>
        <dbReference type="ARBA" id="ARBA00013260"/>
    </source>
</evidence>
<dbReference type="PANTHER" id="PTHR17224:SF1">
    <property type="entry name" value="PEPTIDYL-TRNA HYDROLASE"/>
    <property type="match status" value="1"/>
</dbReference>
<proteinExistence type="inferred from homology"/>
<evidence type="ECO:0000256" key="3">
    <source>
        <dbReference type="ARBA" id="ARBA00022801"/>
    </source>
</evidence>
<accession>U2MAI0</accession>
<dbReference type="HAMAP" id="MF_00083">
    <property type="entry name" value="Pept_tRNA_hydro_bact"/>
    <property type="match status" value="1"/>
</dbReference>
<feature type="binding site" evidence="8">
    <location>
        <position position="87"/>
    </location>
    <ligand>
        <name>tRNA</name>
        <dbReference type="ChEBI" id="CHEBI:17843"/>
    </ligand>
</feature>
<comment type="function">
    <text evidence="8">Hydrolyzes ribosome-free peptidyl-tRNAs (with 1 or more amino acids incorporated), which drop off the ribosome during protein synthesis, or as a result of ribosome stalling.</text>
</comment>
<dbReference type="PATRIC" id="fig|411473.3.peg.1070"/>
<dbReference type="InterPro" id="IPR001328">
    <property type="entry name" value="Pept_tRNA_hydro"/>
</dbReference>
<name>U2MAI0_9FIRM</name>
<evidence type="ECO:0000256" key="4">
    <source>
        <dbReference type="ARBA" id="ARBA00022884"/>
    </source>
</evidence>
<keyword evidence="2 8" id="KW-0820">tRNA-binding</keyword>
<keyword evidence="8" id="KW-0963">Cytoplasm</keyword>
<keyword evidence="4 8" id="KW-0694">RNA-binding</keyword>
<dbReference type="STRING" id="411473.RUMCAL_01314"/>
<dbReference type="Gene3D" id="3.40.50.1470">
    <property type="entry name" value="Peptidyl-tRNA hydrolase"/>
    <property type="match status" value="1"/>
</dbReference>
<dbReference type="GO" id="GO:0072344">
    <property type="term" value="P:rescue of stalled ribosome"/>
    <property type="evidence" value="ECO:0007669"/>
    <property type="project" value="UniProtKB-UniRule"/>
</dbReference>
<dbReference type="FunFam" id="3.40.50.1470:FF:000001">
    <property type="entry name" value="Peptidyl-tRNA hydrolase"/>
    <property type="match status" value="1"/>
</dbReference>
<dbReference type="NCBIfam" id="TIGR00447">
    <property type="entry name" value="pth"/>
    <property type="match status" value="1"/>
</dbReference>
<comment type="subunit">
    <text evidence="8">Monomer.</text>
</comment>
<dbReference type="EMBL" id="AWVF01000172">
    <property type="protein sequence ID" value="ERJ96318.1"/>
    <property type="molecule type" value="Genomic_DNA"/>
</dbReference>
<dbReference type="RefSeq" id="WP_021682806.1">
    <property type="nucleotide sequence ID" value="NZ_KI260446.1"/>
</dbReference>
<organism evidence="11 12">
    <name type="scientific">Ruminococcus callidus ATCC 27760</name>
    <dbReference type="NCBI Taxonomy" id="411473"/>
    <lineage>
        <taxon>Bacteria</taxon>
        <taxon>Bacillati</taxon>
        <taxon>Bacillota</taxon>
        <taxon>Clostridia</taxon>
        <taxon>Eubacteriales</taxon>
        <taxon>Oscillospiraceae</taxon>
        <taxon>Ruminococcus</taxon>
    </lineage>
</organism>
<feature type="site" description="Stabilizes the basic form of H active site to accept a proton" evidence="8">
    <location>
        <position position="114"/>
    </location>
</feature>
<dbReference type="Pfam" id="PF01195">
    <property type="entry name" value="Pept_tRNA_hydro"/>
    <property type="match status" value="1"/>
</dbReference>
<gene>
    <name evidence="8" type="primary">pth</name>
    <name evidence="11" type="ORF">RUMCAL_01314</name>
</gene>
<dbReference type="GO" id="GO:0005737">
    <property type="term" value="C:cytoplasm"/>
    <property type="evidence" value="ECO:0007669"/>
    <property type="project" value="UniProtKB-SubCell"/>
</dbReference>
<dbReference type="InterPro" id="IPR036416">
    <property type="entry name" value="Pept_tRNA_hydro_sf"/>
</dbReference>
<dbReference type="GO" id="GO:0000049">
    <property type="term" value="F:tRNA binding"/>
    <property type="evidence" value="ECO:0007669"/>
    <property type="project" value="UniProtKB-UniRule"/>
</dbReference>
<protein>
    <recommendedName>
        <fullName evidence="7 8">Peptidyl-tRNA hydrolase</fullName>
        <shortName evidence="8">Pth</shortName>
        <ecNumber evidence="1 8">3.1.1.29</ecNumber>
    </recommendedName>
</protein>
<evidence type="ECO:0000256" key="2">
    <source>
        <dbReference type="ARBA" id="ARBA00022555"/>
    </source>
</evidence>
<dbReference type="GO" id="GO:0004045">
    <property type="term" value="F:peptidyl-tRNA hydrolase activity"/>
    <property type="evidence" value="ECO:0007669"/>
    <property type="project" value="UniProtKB-UniRule"/>
</dbReference>
<dbReference type="EC" id="3.1.1.29" evidence="1 8"/>
<evidence type="ECO:0000256" key="5">
    <source>
        <dbReference type="ARBA" id="ARBA00038063"/>
    </source>
</evidence>
<evidence type="ECO:0000256" key="8">
    <source>
        <dbReference type="HAMAP-Rule" id="MF_00083"/>
    </source>
</evidence>
<comment type="function">
    <text evidence="8">Catalyzes the release of premature peptidyl moieties from peptidyl-tRNA molecules trapped in stalled 50S ribosomal subunits, and thus maintains levels of free tRNAs and 50S ribosomes.</text>
</comment>
<comment type="similarity">
    <text evidence="5 8 10">Belongs to the PTH family.</text>
</comment>
<dbReference type="Proteomes" id="UP000016662">
    <property type="component" value="Unassembled WGS sequence"/>
</dbReference>
<sequence length="210" mass="22759">MGIFDLFQQIESGSAGRVHGKLSWIVAGLGNPGLEYEHTRHNAGFLAVEELAKQCGGVKLNQMKFQSNCCEAMLGEVRCLLMQPTTYMNLSGDAIAAAANFYKIPPEQVLVIYDDISLPPGKLRLRRKGSAGGHNGIKSIIAQLGTEEFPRIRVGVGAKPNPQYDLADWVLSKFSEEDMTALQPALEHAADAAVKIVGGDMNTAMNLYSH</sequence>
<feature type="active site" description="Proton acceptor" evidence="8">
    <location>
        <position position="41"/>
    </location>
</feature>
<comment type="subcellular location">
    <subcellularLocation>
        <location evidence="8">Cytoplasm</location>
    </subcellularLocation>
</comment>
<keyword evidence="3 8" id="KW-0378">Hydrolase</keyword>